<reference evidence="1" key="1">
    <citation type="submission" date="2019-10" db="EMBL/GenBank/DDBJ databases">
        <authorList>
            <person name="Soares A.E.R."/>
            <person name="Aleixo A."/>
            <person name="Schneider P."/>
            <person name="Miyaki C.Y."/>
            <person name="Schneider M.P."/>
            <person name="Mello C."/>
            <person name="Vasconcelos A.T.R."/>
        </authorList>
    </citation>
    <scope>NUCLEOTIDE SEQUENCE</scope>
    <source>
        <tissue evidence="1">Muscle</tissue>
    </source>
</reference>
<accession>A0ABQ9D9T3</accession>
<dbReference type="EMBL" id="WHWB01033954">
    <property type="protein sequence ID" value="KAJ7415363.1"/>
    <property type="molecule type" value="Genomic_DNA"/>
</dbReference>
<sequence>MGINPSLEVFQGNASRVWPTEDLEIVGKVFDKDIKYDWSQYWALGNPTGDWPSAGSSTTHHQSLGPAIQLVFNPVKRAPDVVHDVGCKLFQDNAVGDGVKHFTEV</sequence>
<comment type="caution">
    <text evidence="1">The sequence shown here is derived from an EMBL/GenBank/DDBJ whole genome shotgun (WGS) entry which is preliminary data.</text>
</comment>
<gene>
    <name evidence="1" type="ORF">WISP_78551</name>
</gene>
<keyword evidence="2" id="KW-1185">Reference proteome</keyword>
<dbReference type="Proteomes" id="UP001145742">
    <property type="component" value="Unassembled WGS sequence"/>
</dbReference>
<proteinExistence type="predicted"/>
<evidence type="ECO:0000313" key="2">
    <source>
        <dbReference type="Proteomes" id="UP001145742"/>
    </source>
</evidence>
<name>A0ABQ9D9T3_9PASS</name>
<organism evidence="1 2">
    <name type="scientific">Willisornis vidua</name>
    <name type="common">Xingu scale-backed antbird</name>
    <dbReference type="NCBI Taxonomy" id="1566151"/>
    <lineage>
        <taxon>Eukaryota</taxon>
        <taxon>Metazoa</taxon>
        <taxon>Chordata</taxon>
        <taxon>Craniata</taxon>
        <taxon>Vertebrata</taxon>
        <taxon>Euteleostomi</taxon>
        <taxon>Archelosauria</taxon>
        <taxon>Archosauria</taxon>
        <taxon>Dinosauria</taxon>
        <taxon>Saurischia</taxon>
        <taxon>Theropoda</taxon>
        <taxon>Coelurosauria</taxon>
        <taxon>Aves</taxon>
        <taxon>Neognathae</taxon>
        <taxon>Neoaves</taxon>
        <taxon>Telluraves</taxon>
        <taxon>Australaves</taxon>
        <taxon>Passeriformes</taxon>
        <taxon>Thamnophilidae</taxon>
        <taxon>Willisornis</taxon>
    </lineage>
</organism>
<protein>
    <submittedName>
        <fullName evidence="1">Uncharacterized protein</fullName>
    </submittedName>
</protein>
<evidence type="ECO:0000313" key="1">
    <source>
        <dbReference type="EMBL" id="KAJ7415363.1"/>
    </source>
</evidence>